<dbReference type="KEGG" id="nsa:Nitsa_0596"/>
<keyword evidence="3" id="KW-1185">Reference proteome</keyword>
<reference evidence="2 3" key="1">
    <citation type="journal article" date="2011" name="Stand. Genomic Sci.">
        <title>Complete genome sequence of Nitratifractor salsuginis type strain (E9I37-1).</title>
        <authorList>
            <person name="Anderson I."/>
            <person name="Sikorski J."/>
            <person name="Zeytun A."/>
            <person name="Nolan M."/>
            <person name="Lapidus A."/>
            <person name="Lucas S."/>
            <person name="Hammon N."/>
            <person name="Deshpande S."/>
            <person name="Cheng J.F."/>
            <person name="Tapia R."/>
            <person name="Han C."/>
            <person name="Goodwin L."/>
            <person name="Pitluck S."/>
            <person name="Liolios K."/>
            <person name="Pagani I."/>
            <person name="Ivanova N."/>
            <person name="Huntemann M."/>
            <person name="Mavromatis K."/>
            <person name="Ovchinikova G."/>
            <person name="Pati A."/>
            <person name="Chen A."/>
            <person name="Palaniappan K."/>
            <person name="Land M."/>
            <person name="Hauser L."/>
            <person name="Brambilla E.M."/>
            <person name="Ngatchou-Djao O.D."/>
            <person name="Rohde M."/>
            <person name="Tindall B.J."/>
            <person name="Goker M."/>
            <person name="Detter J.C."/>
            <person name="Woyke T."/>
            <person name="Bristow J."/>
            <person name="Eisen J.A."/>
            <person name="Markowitz V."/>
            <person name="Hugenholtz P."/>
            <person name="Klenk H.P."/>
            <person name="Kyrpides N.C."/>
        </authorList>
    </citation>
    <scope>NUCLEOTIDE SEQUENCE [LARGE SCALE GENOMIC DNA]</scope>
    <source>
        <strain evidence="3">DSM 16511 / JCM 12458 / E9I37-1</strain>
    </source>
</reference>
<dbReference type="AlphaFoldDB" id="E6X161"/>
<dbReference type="Pfam" id="PF01266">
    <property type="entry name" value="DAO"/>
    <property type="match status" value="1"/>
</dbReference>
<sequence>MKSKIVIAGGGVAGVSAALLLGSLGMEVTLLERQATLVLGPPFCHLHAGGNLYREISDAQCRTLLRQSIDFAKLYPFVVDRRPTVIAVPTEDAGTPEALLPRLELLREDYAALVAQDSANEVLGAPEGYYRLFGRQELKKLAEMEPVEKPSSPEEWMIPVARHLDFDRVKFPLILVQEYGLNLFRLAAGAGLTLEAMERVTIHRSTRLVDVEPSGEGWRLRCEGAFTGELEADYLINAAGFRTGEIDDMLGLREKRMVEFKAAYTSRWKDREARWPEVIFHGERGTPQGMGQFTPYPAGYVQLHGMTERITLYPDGLVASTETSSQPRLPEHLLRKIEKGWPEDELQERTRRAIKHLARFLPDFAQAEVGSPPLFGAQQIPGEDPTLRVAEVAFPLPRYARCEIVKVSSVTDMAREILRDLERQGLAEGLPDESALWQIPQLHAIEEAALAQRARRIAQSRGYPAEMGERCIE</sequence>
<protein>
    <submittedName>
        <fullName evidence="2">FAD-dependent pyridine nucleotide-disulfide oxidoreductase</fullName>
    </submittedName>
</protein>
<dbReference type="HOGENOM" id="CLU_045255_0_0_7"/>
<organism evidence="2 3">
    <name type="scientific">Nitratifractor salsuginis (strain DSM 16511 / JCM 12458 / E9I37-1)</name>
    <dbReference type="NCBI Taxonomy" id="749222"/>
    <lineage>
        <taxon>Bacteria</taxon>
        <taxon>Pseudomonadati</taxon>
        <taxon>Campylobacterota</taxon>
        <taxon>Epsilonproteobacteria</taxon>
        <taxon>Campylobacterales</taxon>
        <taxon>Sulfurovaceae</taxon>
        <taxon>Nitratifractor</taxon>
    </lineage>
</organism>
<evidence type="ECO:0000313" key="3">
    <source>
        <dbReference type="Proteomes" id="UP000008633"/>
    </source>
</evidence>
<dbReference type="InterPro" id="IPR006076">
    <property type="entry name" value="FAD-dep_OxRdtase"/>
</dbReference>
<accession>E6X161</accession>
<evidence type="ECO:0000313" key="2">
    <source>
        <dbReference type="EMBL" id="ADV45864.1"/>
    </source>
</evidence>
<dbReference type="Proteomes" id="UP000008633">
    <property type="component" value="Chromosome"/>
</dbReference>
<gene>
    <name evidence="2" type="ordered locus">Nitsa_0596</name>
</gene>
<dbReference type="STRING" id="749222.Nitsa_0596"/>
<name>E6X161_NITSE</name>
<reference evidence="3" key="2">
    <citation type="submission" date="2011-01" db="EMBL/GenBank/DDBJ databases">
        <title>The complete genome of Nitratifractor salsuginis DSM 16511.</title>
        <authorList>
            <consortium name="US DOE Joint Genome Institute (JGI-PGF)"/>
            <person name="Lucas S."/>
            <person name="Copeland A."/>
            <person name="Lapidus A."/>
            <person name="Bruce D."/>
            <person name="Goodwin L."/>
            <person name="Pitluck S."/>
            <person name="Kyrpides N."/>
            <person name="Mavromatis K."/>
            <person name="Ivanova N."/>
            <person name="Mikhailova N."/>
            <person name="Zeytun A."/>
            <person name="Detter J.C."/>
            <person name="Tapia R."/>
            <person name="Han C."/>
            <person name="Land M."/>
            <person name="Hauser L."/>
            <person name="Markowitz V."/>
            <person name="Cheng J.-F."/>
            <person name="Hugenholtz P."/>
            <person name="Woyke T."/>
            <person name="Wu D."/>
            <person name="Tindall B."/>
            <person name="Schuetze A."/>
            <person name="Brambilla E."/>
            <person name="Klenk H.-P."/>
            <person name="Eisen J.A."/>
        </authorList>
    </citation>
    <scope>NUCLEOTIDE SEQUENCE [LARGE SCALE GENOMIC DNA]</scope>
    <source>
        <strain evidence="3">DSM 16511 / JCM 12458 / E9I37-1</strain>
    </source>
</reference>
<proteinExistence type="predicted"/>
<dbReference type="eggNOG" id="COG0665">
    <property type="taxonomic scope" value="Bacteria"/>
</dbReference>
<dbReference type="Gene3D" id="3.30.9.10">
    <property type="entry name" value="D-Amino Acid Oxidase, subunit A, domain 2"/>
    <property type="match status" value="1"/>
</dbReference>
<dbReference type="OrthoDB" id="1401001at2"/>
<dbReference type="Gene3D" id="3.50.50.60">
    <property type="entry name" value="FAD/NAD(P)-binding domain"/>
    <property type="match status" value="2"/>
</dbReference>
<dbReference type="EMBL" id="CP002452">
    <property type="protein sequence ID" value="ADV45864.1"/>
    <property type="molecule type" value="Genomic_DNA"/>
</dbReference>
<feature type="domain" description="FAD dependent oxidoreductase" evidence="1">
    <location>
        <begin position="4"/>
        <end position="344"/>
    </location>
</feature>
<dbReference type="SUPFAM" id="SSF51905">
    <property type="entry name" value="FAD/NAD(P)-binding domain"/>
    <property type="match status" value="1"/>
</dbReference>
<evidence type="ECO:0000259" key="1">
    <source>
        <dbReference type="Pfam" id="PF01266"/>
    </source>
</evidence>
<dbReference type="InterPro" id="IPR036188">
    <property type="entry name" value="FAD/NAD-bd_sf"/>
</dbReference>
<dbReference type="RefSeq" id="WP_013553560.1">
    <property type="nucleotide sequence ID" value="NC_014935.1"/>
</dbReference>